<dbReference type="InterPro" id="IPR038131">
    <property type="entry name" value="PsiB-like_sf"/>
</dbReference>
<reference evidence="1" key="1">
    <citation type="submission" date="2018-07" db="EMBL/GenBank/DDBJ databases">
        <authorList>
            <consortium name="GenomeTrakr network: Whole genome sequencing for foodborne pathogen traceback"/>
        </authorList>
    </citation>
    <scope>NUCLEOTIDE SEQUENCE [LARGE SCALE GENOMIC DNA]</scope>
    <source>
        <strain evidence="1">CFSAN048114</strain>
    </source>
</reference>
<organism evidence="1">
    <name type="scientific">Salmonella enterica</name>
    <name type="common">Salmonella choleraesuis</name>
    <dbReference type="NCBI Taxonomy" id="28901"/>
    <lineage>
        <taxon>Bacteria</taxon>
        <taxon>Pseudomonadati</taxon>
        <taxon>Pseudomonadota</taxon>
        <taxon>Gammaproteobacteria</taxon>
        <taxon>Enterobacterales</taxon>
        <taxon>Enterobacteriaceae</taxon>
        <taxon>Salmonella</taxon>
    </lineage>
</organism>
<dbReference type="InterPro" id="IPR009385">
    <property type="entry name" value="Plasmid_inh_PsiB"/>
</dbReference>
<protein>
    <submittedName>
        <fullName evidence="1">Conjugation system SOS inhibitor PsiB</fullName>
    </submittedName>
</protein>
<dbReference type="EMBL" id="RSUV01000026">
    <property type="protein sequence ID" value="MIV46590.1"/>
    <property type="molecule type" value="Genomic_DNA"/>
</dbReference>
<comment type="caution">
    <text evidence="1">The sequence shown here is derived from an EMBL/GenBank/DDBJ whole genome shotgun (WGS) entry which is preliminary data.</text>
</comment>
<accession>A0A402WM19</accession>
<name>A0A402WM19_SALER</name>
<evidence type="ECO:0000313" key="1">
    <source>
        <dbReference type="EMBL" id="MIV46590.1"/>
    </source>
</evidence>
<proteinExistence type="predicted"/>
<dbReference type="Gene3D" id="3.40.50.11880">
    <property type="entry name" value="Plasmid SOS inhibition protein"/>
    <property type="match status" value="1"/>
</dbReference>
<dbReference type="Proteomes" id="UP000839530">
    <property type="component" value="Unassembled WGS sequence"/>
</dbReference>
<dbReference type="Pfam" id="PF06290">
    <property type="entry name" value="PsiB"/>
    <property type="match status" value="1"/>
</dbReference>
<dbReference type="AlphaFoldDB" id="A0A402WM19"/>
<gene>
    <name evidence="1" type="ORF">A7E06_24630</name>
</gene>
<sequence length="133" mass="14663">MKFIGTLLRKSELDAMSADELEQFAERGQDYRHVLSCSVLNALKVPQGCIVEAEYASEFGGLYPVTLRFAPEGEFPAVEWYVSSAGTECAGWTVCRVDSAGHVTALYCEPNFLPDHLNALLAKEAQHYQEVSA</sequence>